<dbReference type="AlphaFoldDB" id="A0A5B2XFC2"/>
<comment type="caution">
    <text evidence="1">The sequence shown here is derived from an EMBL/GenBank/DDBJ whole genome shotgun (WGS) entry which is preliminary data.</text>
</comment>
<name>A0A5B2XFC2_9PSEU</name>
<protein>
    <submittedName>
        <fullName evidence="1">Uncharacterized protein</fullName>
    </submittedName>
</protein>
<keyword evidence="2" id="KW-1185">Reference proteome</keyword>
<evidence type="ECO:0000313" key="2">
    <source>
        <dbReference type="Proteomes" id="UP000323454"/>
    </source>
</evidence>
<reference evidence="1 2" key="2">
    <citation type="submission" date="2019-09" db="EMBL/GenBank/DDBJ databases">
        <authorList>
            <person name="Jin C."/>
        </authorList>
    </citation>
    <scope>NUCLEOTIDE SEQUENCE [LARGE SCALE GENOMIC DNA]</scope>
    <source>
        <strain evidence="1 2">AN110305</strain>
    </source>
</reference>
<gene>
    <name evidence="1" type="ORF">F0L68_17155</name>
</gene>
<reference evidence="1 2" key="1">
    <citation type="submission" date="2019-09" db="EMBL/GenBank/DDBJ databases">
        <title>Goodfellowia gen. nov., a new genus of the Pseudonocardineae related to Actinoalloteichus, containing Goodfellowia coeruleoviolacea gen. nov., comb. nov. gen. nov., comb. nov.</title>
        <authorList>
            <person name="Labeda D."/>
        </authorList>
    </citation>
    <scope>NUCLEOTIDE SEQUENCE [LARGE SCALE GENOMIC DNA]</scope>
    <source>
        <strain evidence="1 2">AN110305</strain>
    </source>
</reference>
<dbReference type="Proteomes" id="UP000323454">
    <property type="component" value="Unassembled WGS sequence"/>
</dbReference>
<dbReference type="OrthoDB" id="9797538at2"/>
<dbReference type="RefSeq" id="WP_149850579.1">
    <property type="nucleotide sequence ID" value="NZ_VUOB01000028.1"/>
</dbReference>
<dbReference type="EMBL" id="VUOB01000028">
    <property type="protein sequence ID" value="KAA2261502.1"/>
    <property type="molecule type" value="Genomic_DNA"/>
</dbReference>
<proteinExistence type="predicted"/>
<accession>A0A5B2XFC2</accession>
<sequence>MDSRGLTVTSLVNNAVFATFGPFHTEDPRRLEREIMVDVGTVVDVSRAFALERRNPPPSVISGRLNRIAAVAGRLASRRRSVLFMQRLTRVNAT</sequence>
<organism evidence="1 2">
    <name type="scientific">Solihabitans fulvus</name>
    <dbReference type="NCBI Taxonomy" id="1892852"/>
    <lineage>
        <taxon>Bacteria</taxon>
        <taxon>Bacillati</taxon>
        <taxon>Actinomycetota</taxon>
        <taxon>Actinomycetes</taxon>
        <taxon>Pseudonocardiales</taxon>
        <taxon>Pseudonocardiaceae</taxon>
        <taxon>Solihabitans</taxon>
    </lineage>
</organism>
<evidence type="ECO:0000313" key="1">
    <source>
        <dbReference type="EMBL" id="KAA2261502.1"/>
    </source>
</evidence>